<comment type="caution">
    <text evidence="2">The sequence shown here is derived from an EMBL/GenBank/DDBJ whole genome shotgun (WGS) entry which is preliminary data.</text>
</comment>
<name>A0ABR3CT16_9PEZI</name>
<dbReference type="RefSeq" id="XP_066636786.1">
    <property type="nucleotide sequence ID" value="XM_066774219.1"/>
</dbReference>
<accession>A0ABR3CT16</accession>
<dbReference type="EMBL" id="JAJVCZ030000002">
    <property type="protein sequence ID" value="KAL0263757.1"/>
    <property type="molecule type" value="Genomic_DNA"/>
</dbReference>
<dbReference type="Pfam" id="PF09458">
    <property type="entry name" value="H_lectin"/>
    <property type="match status" value="1"/>
</dbReference>
<sequence length="65" mass="7186">MGKFSKPPKVLVGLSSFDITGSSHNPRFGTRIWNVTKEKFNWSIYTWGGSAISSATVQWIAIPAE</sequence>
<reference evidence="2 3" key="1">
    <citation type="submission" date="2024-02" db="EMBL/GenBank/DDBJ databases">
        <title>De novo assembly and annotation of 12 fungi associated with fruit tree decline syndrome in Ontario, Canada.</title>
        <authorList>
            <person name="Sulman M."/>
            <person name="Ellouze W."/>
            <person name="Ilyukhin E."/>
        </authorList>
    </citation>
    <scope>NUCLEOTIDE SEQUENCE [LARGE SCALE GENOMIC DNA]</scope>
    <source>
        <strain evidence="2 3">FDS-637</strain>
    </source>
</reference>
<dbReference type="GeneID" id="92006824"/>
<dbReference type="Gene3D" id="2.60.40.2080">
    <property type="match status" value="1"/>
</dbReference>
<organism evidence="2 3">
    <name type="scientific">Diplodia seriata</name>
    <dbReference type="NCBI Taxonomy" id="420778"/>
    <lineage>
        <taxon>Eukaryota</taxon>
        <taxon>Fungi</taxon>
        <taxon>Dikarya</taxon>
        <taxon>Ascomycota</taxon>
        <taxon>Pezizomycotina</taxon>
        <taxon>Dothideomycetes</taxon>
        <taxon>Dothideomycetes incertae sedis</taxon>
        <taxon>Botryosphaeriales</taxon>
        <taxon>Botryosphaeriaceae</taxon>
        <taxon>Diplodia</taxon>
    </lineage>
</organism>
<protein>
    <recommendedName>
        <fullName evidence="1">H-type lectin domain-containing protein</fullName>
    </recommendedName>
</protein>
<gene>
    <name evidence="2" type="ORF">SLS55_002739</name>
</gene>
<evidence type="ECO:0000313" key="3">
    <source>
        <dbReference type="Proteomes" id="UP001430584"/>
    </source>
</evidence>
<dbReference type="SUPFAM" id="SSF141086">
    <property type="entry name" value="Agglutinin HPA-like"/>
    <property type="match status" value="1"/>
</dbReference>
<proteinExistence type="predicted"/>
<evidence type="ECO:0000313" key="2">
    <source>
        <dbReference type="EMBL" id="KAL0263757.1"/>
    </source>
</evidence>
<dbReference type="InterPro" id="IPR019019">
    <property type="entry name" value="H-type_lectin_domain"/>
</dbReference>
<evidence type="ECO:0000259" key="1">
    <source>
        <dbReference type="Pfam" id="PF09458"/>
    </source>
</evidence>
<feature type="domain" description="H-type lectin" evidence="1">
    <location>
        <begin position="3"/>
        <end position="62"/>
    </location>
</feature>
<keyword evidence="3" id="KW-1185">Reference proteome</keyword>
<dbReference type="Proteomes" id="UP001430584">
    <property type="component" value="Unassembled WGS sequence"/>
</dbReference>
<dbReference type="InterPro" id="IPR037221">
    <property type="entry name" value="H-type_lectin_dom_sf"/>
</dbReference>